<feature type="domain" description="LUD" evidence="1">
    <location>
        <begin position="15"/>
        <end position="206"/>
    </location>
</feature>
<reference evidence="2" key="1">
    <citation type="journal article" date="2020" name="mSystems">
        <title>Genome- and Community-Level Interaction Insights into Carbon Utilization and Element Cycling Functions of Hydrothermarchaeota in Hydrothermal Sediment.</title>
        <authorList>
            <person name="Zhou Z."/>
            <person name="Liu Y."/>
            <person name="Xu W."/>
            <person name="Pan J."/>
            <person name="Luo Z.H."/>
            <person name="Li M."/>
        </authorList>
    </citation>
    <scope>NUCLEOTIDE SEQUENCE [LARGE SCALE GENOMIC DNA]</scope>
    <source>
        <strain evidence="2">SpSt-774</strain>
    </source>
</reference>
<dbReference type="InterPro" id="IPR003741">
    <property type="entry name" value="LUD_dom"/>
</dbReference>
<dbReference type="InterPro" id="IPR009501">
    <property type="entry name" value="UCP020269"/>
</dbReference>
<sequence>MDEVRKWHQEKLLLKVVDALKRRDFDAHYFAGIDEVNEFLLKEIPSSASIGIGGSVTIRELGIIEKFEQRNNIVIHHWRAGLTEQTDREIRKRELLADYYLTSANAITKSGDIINIDGIGNRISGMIYGPENVFIVAGYNKIVGSIHDGIKRSKEIAAVMNAKRVSAHTPCVGTGVCIDCNVKGRICRVISIIQYRPWQTKISVLLVNERLGF</sequence>
<dbReference type="PANTHER" id="PTHR36179:SF2">
    <property type="entry name" value="LUD DOMAIN-CONTAINING PROTEIN"/>
    <property type="match status" value="1"/>
</dbReference>
<gene>
    <name evidence="2" type="ORF">ENV60_02100</name>
</gene>
<comment type="caution">
    <text evidence="2">The sequence shown here is derived from an EMBL/GenBank/DDBJ whole genome shotgun (WGS) entry which is preliminary data.</text>
</comment>
<evidence type="ECO:0000259" key="1">
    <source>
        <dbReference type="Pfam" id="PF02589"/>
    </source>
</evidence>
<dbReference type="Pfam" id="PF02589">
    <property type="entry name" value="LUD_dom"/>
    <property type="match status" value="1"/>
</dbReference>
<dbReference type="PANTHER" id="PTHR36179">
    <property type="entry name" value="LUD_DOM DOMAIN-CONTAINING PROTEIN"/>
    <property type="match status" value="1"/>
</dbReference>
<protein>
    <submittedName>
        <fullName evidence="2">Lactate utilization protein</fullName>
    </submittedName>
</protein>
<dbReference type="AlphaFoldDB" id="A0A7C4XE93"/>
<proteinExistence type="predicted"/>
<dbReference type="PIRSF" id="PIRSF020269">
    <property type="entry name" value="DUF1121"/>
    <property type="match status" value="1"/>
</dbReference>
<name>A0A7C4XE93_UNCW3</name>
<accession>A0A7C4XE93</accession>
<dbReference type="EMBL" id="DTGZ01000041">
    <property type="protein sequence ID" value="HGV97071.1"/>
    <property type="molecule type" value="Genomic_DNA"/>
</dbReference>
<evidence type="ECO:0000313" key="2">
    <source>
        <dbReference type="EMBL" id="HGV97071.1"/>
    </source>
</evidence>
<organism evidence="2">
    <name type="scientific">candidate division WOR-3 bacterium</name>
    <dbReference type="NCBI Taxonomy" id="2052148"/>
    <lineage>
        <taxon>Bacteria</taxon>
        <taxon>Bacteria division WOR-3</taxon>
    </lineage>
</organism>